<gene>
    <name evidence="5" type="ORF">STIAU_7293</name>
</gene>
<keyword evidence="1" id="KW-0596">Phosphopantetheine</keyword>
<dbReference type="InterPro" id="IPR036736">
    <property type="entry name" value="ACP-like_sf"/>
</dbReference>
<dbReference type="Pfam" id="PF00550">
    <property type="entry name" value="PP-binding"/>
    <property type="match status" value="1"/>
</dbReference>
<dbReference type="InterPro" id="IPR036291">
    <property type="entry name" value="NAD(P)-bd_dom_sf"/>
</dbReference>
<evidence type="ECO:0000256" key="3">
    <source>
        <dbReference type="SAM" id="MobiDB-lite"/>
    </source>
</evidence>
<feature type="region of interest" description="Disordered" evidence="3">
    <location>
        <begin position="319"/>
        <end position="347"/>
    </location>
</feature>
<dbReference type="Proteomes" id="UP000032702">
    <property type="component" value="Unassembled WGS sequence"/>
</dbReference>
<organism evidence="5 6">
    <name type="scientific">Stigmatella aurantiaca (strain DW4/3-1)</name>
    <dbReference type="NCBI Taxonomy" id="378806"/>
    <lineage>
        <taxon>Bacteria</taxon>
        <taxon>Pseudomonadati</taxon>
        <taxon>Myxococcota</taxon>
        <taxon>Myxococcia</taxon>
        <taxon>Myxococcales</taxon>
        <taxon>Cystobacterineae</taxon>
        <taxon>Archangiaceae</taxon>
        <taxon>Stigmatella</taxon>
    </lineage>
</organism>
<sequence>EAARKLAGDLEQSGATVVLTAADVAQPAEAERLLREAETPNAPLRGVFHLAGILDDGLVTQQDTARFRRVMAPKIDGAWHLHRLTRERPLDFFVLYSSIASLLGSPGQTSYAAANSFLDALAAHRRATGLPGLSLSWGPFSEVGLAAAREVRGERLQDRGMASMSTQEGETSLAAILGRDETWVGIVSLNVARWLDFYPTLSASTFFSGLIGAAAASASAASVGHTHQALVAKLRATPAQLRIGQLEGVVRHQLAKVLQCKPEAIAPQIAFTSLGLESLTGLELRNRLEAETGLRLPATIIWTRGNLSSLARELLDRLLPESSETRPPPSPGETKPKAKPEVQVEAKTGAQLEAELRDRASAMSEEALLAELAQELDEVEGL</sequence>
<comment type="caution">
    <text evidence="5">The sequence shown here is derived from an EMBL/GenBank/DDBJ whole genome shotgun (WGS) entry which is preliminary data.</text>
</comment>
<evidence type="ECO:0000313" key="5">
    <source>
        <dbReference type="EMBL" id="EAU62087.1"/>
    </source>
</evidence>
<dbReference type="Gene3D" id="3.40.50.720">
    <property type="entry name" value="NAD(P)-binding Rossmann-like Domain"/>
    <property type="match status" value="1"/>
</dbReference>
<dbReference type="GO" id="GO:0031177">
    <property type="term" value="F:phosphopantetheine binding"/>
    <property type="evidence" value="ECO:0007669"/>
    <property type="project" value="InterPro"/>
</dbReference>
<dbReference type="AlphaFoldDB" id="Q08NM7"/>
<evidence type="ECO:0000256" key="1">
    <source>
        <dbReference type="ARBA" id="ARBA00022450"/>
    </source>
</evidence>
<keyword evidence="2" id="KW-0597">Phosphoprotein</keyword>
<dbReference type="SMART" id="SM00823">
    <property type="entry name" value="PKS_PP"/>
    <property type="match status" value="1"/>
</dbReference>
<protein>
    <submittedName>
        <fullName evidence="5">MxaB1</fullName>
    </submittedName>
</protein>
<dbReference type="InterPro" id="IPR050091">
    <property type="entry name" value="PKS_NRPS_Biosynth_Enz"/>
</dbReference>
<dbReference type="RefSeq" id="WP_002619840.1">
    <property type="nucleotide sequence ID" value="NZ_AAMD01000276.1"/>
</dbReference>
<dbReference type="InterPro" id="IPR057326">
    <property type="entry name" value="KR_dom"/>
</dbReference>
<dbReference type="GO" id="GO:0004312">
    <property type="term" value="F:fatty acid synthase activity"/>
    <property type="evidence" value="ECO:0007669"/>
    <property type="project" value="TreeGrafter"/>
</dbReference>
<reference evidence="5 6" key="1">
    <citation type="submission" date="2006-04" db="EMBL/GenBank/DDBJ databases">
        <authorList>
            <person name="Nierman W.C."/>
        </authorList>
    </citation>
    <scope>NUCLEOTIDE SEQUENCE [LARGE SCALE GENOMIC DNA]</scope>
    <source>
        <strain evidence="5 6">DW4/3-1</strain>
    </source>
</reference>
<dbReference type="InterPro" id="IPR009081">
    <property type="entry name" value="PP-bd_ACP"/>
</dbReference>
<evidence type="ECO:0000256" key="2">
    <source>
        <dbReference type="ARBA" id="ARBA00022553"/>
    </source>
</evidence>
<dbReference type="PROSITE" id="PS00012">
    <property type="entry name" value="PHOSPHOPANTETHEINE"/>
    <property type="match status" value="1"/>
</dbReference>
<dbReference type="InterPro" id="IPR020806">
    <property type="entry name" value="PKS_PP-bd"/>
</dbReference>
<feature type="non-terminal residue" evidence="5">
    <location>
        <position position="1"/>
    </location>
</feature>
<dbReference type="SMART" id="SM00822">
    <property type="entry name" value="PKS_KR"/>
    <property type="match status" value="1"/>
</dbReference>
<dbReference type="EMBL" id="AAMD01000276">
    <property type="protein sequence ID" value="EAU62087.1"/>
    <property type="molecule type" value="Genomic_DNA"/>
</dbReference>
<dbReference type="SMART" id="SM01294">
    <property type="entry name" value="PKS_PP_betabranch"/>
    <property type="match status" value="1"/>
</dbReference>
<feature type="compositionally biased region" description="Basic and acidic residues" evidence="3">
    <location>
        <begin position="334"/>
        <end position="344"/>
    </location>
</feature>
<dbReference type="PANTHER" id="PTHR43775:SF37">
    <property type="entry name" value="SI:DKEY-61P9.11"/>
    <property type="match status" value="1"/>
</dbReference>
<feature type="domain" description="Carrier" evidence="4">
    <location>
        <begin position="241"/>
        <end position="318"/>
    </location>
</feature>
<evidence type="ECO:0000259" key="4">
    <source>
        <dbReference type="PROSITE" id="PS50075"/>
    </source>
</evidence>
<dbReference type="PANTHER" id="PTHR43775">
    <property type="entry name" value="FATTY ACID SYNTHASE"/>
    <property type="match status" value="1"/>
</dbReference>
<dbReference type="InterPro" id="IPR006162">
    <property type="entry name" value="Ppantetheine_attach_site"/>
</dbReference>
<dbReference type="Pfam" id="PF08659">
    <property type="entry name" value="KR"/>
    <property type="match status" value="1"/>
</dbReference>
<dbReference type="InterPro" id="IPR013968">
    <property type="entry name" value="PKS_KR"/>
</dbReference>
<evidence type="ECO:0000313" key="6">
    <source>
        <dbReference type="Proteomes" id="UP000032702"/>
    </source>
</evidence>
<dbReference type="SUPFAM" id="SSF47336">
    <property type="entry name" value="ACP-like"/>
    <property type="match status" value="1"/>
</dbReference>
<dbReference type="SUPFAM" id="SSF51735">
    <property type="entry name" value="NAD(P)-binding Rossmann-fold domains"/>
    <property type="match status" value="1"/>
</dbReference>
<proteinExistence type="predicted"/>
<dbReference type="PROSITE" id="PS50075">
    <property type="entry name" value="CARRIER"/>
    <property type="match status" value="1"/>
</dbReference>
<dbReference type="GO" id="GO:0006633">
    <property type="term" value="P:fatty acid biosynthetic process"/>
    <property type="evidence" value="ECO:0007669"/>
    <property type="project" value="TreeGrafter"/>
</dbReference>
<dbReference type="Gene3D" id="1.10.1200.10">
    <property type="entry name" value="ACP-like"/>
    <property type="match status" value="1"/>
</dbReference>
<accession>Q08NM7</accession>
<name>Q08NM7_STIAD</name>